<dbReference type="SUPFAM" id="SSF52540">
    <property type="entry name" value="P-loop containing nucleoside triphosphate hydrolases"/>
    <property type="match status" value="1"/>
</dbReference>
<name>A0A848GY59_9BURK</name>
<dbReference type="AlphaFoldDB" id="A0A848GY59"/>
<organism evidence="7 8">
    <name type="scientific">Ramlibacter agri</name>
    <dbReference type="NCBI Taxonomy" id="2728837"/>
    <lineage>
        <taxon>Bacteria</taxon>
        <taxon>Pseudomonadati</taxon>
        <taxon>Pseudomonadota</taxon>
        <taxon>Betaproteobacteria</taxon>
        <taxon>Burkholderiales</taxon>
        <taxon>Comamonadaceae</taxon>
        <taxon>Ramlibacter</taxon>
    </lineage>
</organism>
<dbReference type="RefSeq" id="WP_169416556.1">
    <property type="nucleotide sequence ID" value="NZ_JABBFX010000001.1"/>
</dbReference>
<comment type="caution">
    <text evidence="7">The sequence shown here is derived from an EMBL/GenBank/DDBJ whole genome shotgun (WGS) entry which is preliminary data.</text>
</comment>
<dbReference type="InterPro" id="IPR003593">
    <property type="entry name" value="AAA+_ATPase"/>
</dbReference>
<evidence type="ECO:0000259" key="6">
    <source>
        <dbReference type="PROSITE" id="PS50893"/>
    </source>
</evidence>
<dbReference type="PROSITE" id="PS00211">
    <property type="entry name" value="ABC_TRANSPORTER_1"/>
    <property type="match status" value="1"/>
</dbReference>
<dbReference type="PANTHER" id="PTHR42788:SF13">
    <property type="entry name" value="ALIPHATIC SULFONATES IMPORT ATP-BINDING PROTEIN SSUB"/>
    <property type="match status" value="1"/>
</dbReference>
<dbReference type="GO" id="GO:0016887">
    <property type="term" value="F:ATP hydrolysis activity"/>
    <property type="evidence" value="ECO:0007669"/>
    <property type="project" value="InterPro"/>
</dbReference>
<dbReference type="InterPro" id="IPR017871">
    <property type="entry name" value="ABC_transporter-like_CS"/>
</dbReference>
<evidence type="ECO:0000256" key="5">
    <source>
        <dbReference type="ARBA" id="ARBA00022840"/>
    </source>
</evidence>
<accession>A0A848GY59</accession>
<dbReference type="CDD" id="cd03293">
    <property type="entry name" value="ABC_NrtD_SsuB_transporters"/>
    <property type="match status" value="1"/>
</dbReference>
<keyword evidence="3" id="KW-1003">Cell membrane</keyword>
<dbReference type="Proteomes" id="UP000541185">
    <property type="component" value="Unassembled WGS sequence"/>
</dbReference>
<keyword evidence="5 7" id="KW-0067">ATP-binding</keyword>
<dbReference type="Gene3D" id="3.40.50.300">
    <property type="entry name" value="P-loop containing nucleotide triphosphate hydrolases"/>
    <property type="match status" value="1"/>
</dbReference>
<dbReference type="SMART" id="SM00382">
    <property type="entry name" value="AAA"/>
    <property type="match status" value="1"/>
</dbReference>
<keyword evidence="4" id="KW-0547">Nucleotide-binding</keyword>
<gene>
    <name evidence="7" type="ORF">HHL11_01180</name>
</gene>
<evidence type="ECO:0000256" key="1">
    <source>
        <dbReference type="ARBA" id="ARBA00005417"/>
    </source>
</evidence>
<keyword evidence="3" id="KW-0472">Membrane</keyword>
<evidence type="ECO:0000256" key="4">
    <source>
        <dbReference type="ARBA" id="ARBA00022741"/>
    </source>
</evidence>
<proteinExistence type="inferred from homology"/>
<dbReference type="InterPro" id="IPR003439">
    <property type="entry name" value="ABC_transporter-like_ATP-bd"/>
</dbReference>
<comment type="similarity">
    <text evidence="1">Belongs to the ABC transporter superfamily.</text>
</comment>
<sequence>MTSAIRMRDVEMNFSGGRDGSSYLALRNVNLEIREGEFFCLLGPSGCGKTSLLNLIAGFVTPTRGKVESRGAAVAHPGKDRGVVFQSDRALFDWLTVEENVSFGPRMRGEPQAQWRPVVDEMLELVGLADHRRKLPRELSGGMKQRVQIARVLANSPDILLMDEPFAALDAYTRGVMQKEVTRIWDASRRTVVFVTHDIAEAIWLADRIGIMTRGPGSHIRQVFEVDLPRPRERMTTGFVELFNRLSEAIDAEAGHSAKAPLQ</sequence>
<keyword evidence="2" id="KW-0813">Transport</keyword>
<protein>
    <submittedName>
        <fullName evidence="7">ABC transporter ATP-binding protein</fullName>
    </submittedName>
</protein>
<evidence type="ECO:0000256" key="2">
    <source>
        <dbReference type="ARBA" id="ARBA00022448"/>
    </source>
</evidence>
<evidence type="ECO:0000256" key="3">
    <source>
        <dbReference type="ARBA" id="ARBA00022475"/>
    </source>
</evidence>
<dbReference type="GO" id="GO:0005524">
    <property type="term" value="F:ATP binding"/>
    <property type="evidence" value="ECO:0007669"/>
    <property type="project" value="UniProtKB-KW"/>
</dbReference>
<evidence type="ECO:0000313" key="8">
    <source>
        <dbReference type="Proteomes" id="UP000541185"/>
    </source>
</evidence>
<keyword evidence="8" id="KW-1185">Reference proteome</keyword>
<dbReference type="Pfam" id="PF00005">
    <property type="entry name" value="ABC_tran"/>
    <property type="match status" value="1"/>
</dbReference>
<dbReference type="PANTHER" id="PTHR42788">
    <property type="entry name" value="TAURINE IMPORT ATP-BINDING PROTEIN-RELATED"/>
    <property type="match status" value="1"/>
</dbReference>
<feature type="domain" description="ABC transporter" evidence="6">
    <location>
        <begin position="5"/>
        <end position="239"/>
    </location>
</feature>
<dbReference type="EMBL" id="JABBFX010000001">
    <property type="protein sequence ID" value="NML42341.1"/>
    <property type="molecule type" value="Genomic_DNA"/>
</dbReference>
<evidence type="ECO:0000313" key="7">
    <source>
        <dbReference type="EMBL" id="NML42341.1"/>
    </source>
</evidence>
<dbReference type="InterPro" id="IPR050166">
    <property type="entry name" value="ABC_transporter_ATP-bind"/>
</dbReference>
<reference evidence="7 8" key="1">
    <citation type="submission" date="2020-04" db="EMBL/GenBank/DDBJ databases">
        <title>Ramlibacter sp. G-1-2-2 isolated from soil.</title>
        <authorList>
            <person name="Dahal R.H."/>
        </authorList>
    </citation>
    <scope>NUCLEOTIDE SEQUENCE [LARGE SCALE GENOMIC DNA]</scope>
    <source>
        <strain evidence="7 8">G-1-2-2</strain>
    </source>
</reference>
<dbReference type="InterPro" id="IPR027417">
    <property type="entry name" value="P-loop_NTPase"/>
</dbReference>
<dbReference type="PROSITE" id="PS50893">
    <property type="entry name" value="ABC_TRANSPORTER_2"/>
    <property type="match status" value="1"/>
</dbReference>